<dbReference type="PANTHER" id="PTHR40056:SF1">
    <property type="entry name" value="DUF1836 DOMAIN-CONTAINING PROTEIN"/>
    <property type="match status" value="1"/>
</dbReference>
<keyword evidence="2" id="KW-1185">Reference proteome</keyword>
<dbReference type="EMBL" id="AZFT01000006">
    <property type="protein sequence ID" value="KRL87205.1"/>
    <property type="molecule type" value="Genomic_DNA"/>
</dbReference>
<dbReference type="Pfam" id="PF08876">
    <property type="entry name" value="DUF1836"/>
    <property type="match status" value="1"/>
</dbReference>
<comment type="caution">
    <text evidence="1">The sequence shown here is derived from an EMBL/GenBank/DDBJ whole genome shotgun (WGS) entry which is preliminary data.</text>
</comment>
<gene>
    <name evidence="1" type="ORF">FC32_GL001824</name>
</gene>
<dbReference type="InterPro" id="IPR014975">
    <property type="entry name" value="DUF1836"/>
</dbReference>
<dbReference type="PATRIC" id="fig|1423724.4.peg.1901"/>
<accession>A0A0R1U852</accession>
<proteinExistence type="predicted"/>
<dbReference type="Proteomes" id="UP000051324">
    <property type="component" value="Unassembled WGS sequence"/>
</dbReference>
<evidence type="ECO:0008006" key="3">
    <source>
        <dbReference type="Google" id="ProtNLM"/>
    </source>
</evidence>
<name>A0A0R1U852_9LACO</name>
<dbReference type="PANTHER" id="PTHR40056">
    <property type="entry name" value="HYPOTHETICAL CYTOSOLIC PROTEIN"/>
    <property type="match status" value="1"/>
</dbReference>
<evidence type="ECO:0000313" key="2">
    <source>
        <dbReference type="Proteomes" id="UP000051324"/>
    </source>
</evidence>
<dbReference type="STRING" id="1423724.FC32_GL001824"/>
<evidence type="ECO:0000313" key="1">
    <source>
        <dbReference type="EMBL" id="KRL87205.1"/>
    </source>
</evidence>
<protein>
    <recommendedName>
        <fullName evidence="3">BS ykrK family protein</fullName>
    </recommendedName>
</protein>
<organism evidence="1 2">
    <name type="scientific">Ligilactobacillus apodemi DSM 16634 = JCM 16172</name>
    <dbReference type="NCBI Taxonomy" id="1423724"/>
    <lineage>
        <taxon>Bacteria</taxon>
        <taxon>Bacillati</taxon>
        <taxon>Bacillota</taxon>
        <taxon>Bacilli</taxon>
        <taxon>Lactobacillales</taxon>
        <taxon>Lactobacillaceae</taxon>
        <taxon>Ligilactobacillus</taxon>
    </lineage>
</organism>
<dbReference type="AlphaFoldDB" id="A0A0R1U852"/>
<reference evidence="1 2" key="1">
    <citation type="journal article" date="2015" name="Genome Announc.">
        <title>Expanding the biotechnology potential of lactobacilli through comparative genomics of 213 strains and associated genera.</title>
        <authorList>
            <person name="Sun Z."/>
            <person name="Harris H.M."/>
            <person name="McCann A."/>
            <person name="Guo C."/>
            <person name="Argimon S."/>
            <person name="Zhang W."/>
            <person name="Yang X."/>
            <person name="Jeffery I.B."/>
            <person name="Cooney J.C."/>
            <person name="Kagawa T.F."/>
            <person name="Liu W."/>
            <person name="Song Y."/>
            <person name="Salvetti E."/>
            <person name="Wrobel A."/>
            <person name="Rasinkangas P."/>
            <person name="Parkhill J."/>
            <person name="Rea M.C."/>
            <person name="O'Sullivan O."/>
            <person name="Ritari J."/>
            <person name="Douillard F.P."/>
            <person name="Paul Ross R."/>
            <person name="Yang R."/>
            <person name="Briner A.E."/>
            <person name="Felis G.E."/>
            <person name="de Vos W.M."/>
            <person name="Barrangou R."/>
            <person name="Klaenhammer T.R."/>
            <person name="Caufield P.W."/>
            <person name="Cui Y."/>
            <person name="Zhang H."/>
            <person name="O'Toole P.W."/>
        </authorList>
    </citation>
    <scope>NUCLEOTIDE SEQUENCE [LARGE SCALE GENOMIC DNA]</scope>
    <source>
        <strain evidence="1 2">DSM 16634</strain>
    </source>
</reference>
<dbReference type="eggNOG" id="COG0789">
    <property type="taxonomic scope" value="Bacteria"/>
</dbReference>
<sequence length="164" mass="18979">MRNFSKEIELRSFTLPKYQEIPAVGLYLEQVNQYLNECLAPLPNVELTSSMISNYVKKKLLARPQKKLYSREQIAYLLFIAISKTVLSLDDLKIAVKVQQESFTTERAYTYFCEEFGAALQAVFANQALTHENGSQPEQKIMLNNIISAVAHKIYLEQYFEKFH</sequence>
<dbReference type="RefSeq" id="WP_025087304.1">
    <property type="nucleotide sequence ID" value="NZ_AZFT01000006.1"/>
</dbReference>
<dbReference type="OrthoDB" id="3191472at2"/>